<name>A0A9P9IHM3_9PLEO</name>
<protein>
    <submittedName>
        <fullName evidence="1">Uncharacterized protein</fullName>
    </submittedName>
</protein>
<sequence length="210" mass="24819">LHILMISRKEQDIANLMEDIVVLQDTINLQTEDLKDDIRQNIRYRLSNVKKLSRWHKDIVIKDEIKSMLAHLRHRFRWVFLQFDALGQCHNNLAIQKTLSNLPKTLDEIYDDVDSVYTMRILRWLAFSKRALRIEEVYELVAINPDREPMFDPNETIRSHSDILDICSCFVTITSSPGDHWNDHQPVVEIQLSHFTMNEYLLSAKFSKVI</sequence>
<proteinExistence type="predicted"/>
<dbReference type="PANTHER" id="PTHR10039:SF16">
    <property type="entry name" value="GPI INOSITOL-DEACYLASE"/>
    <property type="match status" value="1"/>
</dbReference>
<organism evidence="1 2">
    <name type="scientific">Dendryphion nanum</name>
    <dbReference type="NCBI Taxonomy" id="256645"/>
    <lineage>
        <taxon>Eukaryota</taxon>
        <taxon>Fungi</taxon>
        <taxon>Dikarya</taxon>
        <taxon>Ascomycota</taxon>
        <taxon>Pezizomycotina</taxon>
        <taxon>Dothideomycetes</taxon>
        <taxon>Pleosporomycetidae</taxon>
        <taxon>Pleosporales</taxon>
        <taxon>Torulaceae</taxon>
        <taxon>Dendryphion</taxon>
    </lineage>
</organism>
<reference evidence="1" key="1">
    <citation type="journal article" date="2021" name="Nat. Commun.">
        <title>Genetic determinants of endophytism in the Arabidopsis root mycobiome.</title>
        <authorList>
            <person name="Mesny F."/>
            <person name="Miyauchi S."/>
            <person name="Thiergart T."/>
            <person name="Pickel B."/>
            <person name="Atanasova L."/>
            <person name="Karlsson M."/>
            <person name="Huettel B."/>
            <person name="Barry K.W."/>
            <person name="Haridas S."/>
            <person name="Chen C."/>
            <person name="Bauer D."/>
            <person name="Andreopoulos W."/>
            <person name="Pangilinan J."/>
            <person name="LaButti K."/>
            <person name="Riley R."/>
            <person name="Lipzen A."/>
            <person name="Clum A."/>
            <person name="Drula E."/>
            <person name="Henrissat B."/>
            <person name="Kohler A."/>
            <person name="Grigoriev I.V."/>
            <person name="Martin F.M."/>
            <person name="Hacquard S."/>
        </authorList>
    </citation>
    <scope>NUCLEOTIDE SEQUENCE</scope>
    <source>
        <strain evidence="1">MPI-CAGE-CH-0243</strain>
    </source>
</reference>
<dbReference type="OrthoDB" id="2944608at2759"/>
<keyword evidence="2" id="KW-1185">Reference proteome</keyword>
<dbReference type="EMBL" id="JAGMWT010000010">
    <property type="protein sequence ID" value="KAH7120946.1"/>
    <property type="molecule type" value="Genomic_DNA"/>
</dbReference>
<dbReference type="PANTHER" id="PTHR10039">
    <property type="entry name" value="AMELOGENIN"/>
    <property type="match status" value="1"/>
</dbReference>
<accession>A0A9P9IHM3</accession>
<comment type="caution">
    <text evidence="1">The sequence shown here is derived from an EMBL/GenBank/DDBJ whole genome shotgun (WGS) entry which is preliminary data.</text>
</comment>
<evidence type="ECO:0000313" key="2">
    <source>
        <dbReference type="Proteomes" id="UP000700596"/>
    </source>
</evidence>
<gene>
    <name evidence="1" type="ORF">B0J11DRAFT_439062</name>
</gene>
<evidence type="ECO:0000313" key="1">
    <source>
        <dbReference type="EMBL" id="KAH7120946.1"/>
    </source>
</evidence>
<dbReference type="Proteomes" id="UP000700596">
    <property type="component" value="Unassembled WGS sequence"/>
</dbReference>
<dbReference type="AlphaFoldDB" id="A0A9P9IHM3"/>
<feature type="non-terminal residue" evidence="1">
    <location>
        <position position="1"/>
    </location>
</feature>